<dbReference type="SUPFAM" id="SSF56436">
    <property type="entry name" value="C-type lectin-like"/>
    <property type="match status" value="1"/>
</dbReference>
<dbReference type="InterPro" id="IPR042095">
    <property type="entry name" value="SUMF_sf"/>
</dbReference>
<dbReference type="EMBL" id="QGKL01000032">
    <property type="protein sequence ID" value="PWQ95707.1"/>
    <property type="molecule type" value="Genomic_DNA"/>
</dbReference>
<dbReference type="Pfam" id="PF03781">
    <property type="entry name" value="FGE-sulfatase"/>
    <property type="match status" value="1"/>
</dbReference>
<evidence type="ECO:0000256" key="2">
    <source>
        <dbReference type="SAM" id="Phobius"/>
    </source>
</evidence>
<feature type="transmembrane region" description="Helical" evidence="2">
    <location>
        <begin position="81"/>
        <end position="102"/>
    </location>
</feature>
<keyword evidence="2" id="KW-0812">Transmembrane</keyword>
<dbReference type="InterPro" id="IPR016187">
    <property type="entry name" value="CTDL_fold"/>
</dbReference>
<keyword evidence="2" id="KW-0472">Membrane</keyword>
<evidence type="ECO:0000313" key="4">
    <source>
        <dbReference type="EMBL" id="PWQ95707.1"/>
    </source>
</evidence>
<dbReference type="PANTHER" id="PTHR23150:SF19">
    <property type="entry name" value="FORMYLGLYCINE-GENERATING ENZYME"/>
    <property type="match status" value="1"/>
</dbReference>
<keyword evidence="5" id="KW-1185">Reference proteome</keyword>
<dbReference type="PANTHER" id="PTHR23150">
    <property type="entry name" value="SULFATASE MODIFYING FACTOR 1, 2"/>
    <property type="match status" value="1"/>
</dbReference>
<feature type="region of interest" description="Disordered" evidence="1">
    <location>
        <begin position="348"/>
        <end position="376"/>
    </location>
</feature>
<accession>A0A317CBG7</accession>
<feature type="compositionally biased region" description="Polar residues" evidence="1">
    <location>
        <begin position="366"/>
        <end position="376"/>
    </location>
</feature>
<feature type="domain" description="Sulfatase-modifying factor enzyme-like" evidence="3">
    <location>
        <begin position="137"/>
        <end position="392"/>
    </location>
</feature>
<organism evidence="4 5">
    <name type="scientific">Leucothrix arctica</name>
    <dbReference type="NCBI Taxonomy" id="1481894"/>
    <lineage>
        <taxon>Bacteria</taxon>
        <taxon>Pseudomonadati</taxon>
        <taxon>Pseudomonadota</taxon>
        <taxon>Gammaproteobacteria</taxon>
        <taxon>Thiotrichales</taxon>
        <taxon>Thiotrichaceae</taxon>
        <taxon>Leucothrix</taxon>
    </lineage>
</organism>
<dbReference type="InterPro" id="IPR005532">
    <property type="entry name" value="SUMF_dom"/>
</dbReference>
<protein>
    <recommendedName>
        <fullName evidence="3">Sulfatase-modifying factor enzyme-like domain-containing protein</fullName>
    </recommendedName>
</protein>
<dbReference type="OrthoDB" id="9768004at2"/>
<reference evidence="4 5" key="1">
    <citation type="submission" date="2018-05" db="EMBL/GenBank/DDBJ databases">
        <title>Leucothrix arctica sp. nov., isolated from Arctic seawater.</title>
        <authorList>
            <person name="Choi A."/>
            <person name="Baek K."/>
        </authorList>
    </citation>
    <scope>NUCLEOTIDE SEQUENCE [LARGE SCALE GENOMIC DNA]</scope>
    <source>
        <strain evidence="4 5">IMCC9719</strain>
    </source>
</reference>
<dbReference type="Proteomes" id="UP000245506">
    <property type="component" value="Unassembled WGS sequence"/>
</dbReference>
<dbReference type="GO" id="GO:0120147">
    <property type="term" value="F:formylglycine-generating oxidase activity"/>
    <property type="evidence" value="ECO:0007669"/>
    <property type="project" value="TreeGrafter"/>
</dbReference>
<dbReference type="AlphaFoldDB" id="A0A317CBG7"/>
<dbReference type="InterPro" id="IPR051043">
    <property type="entry name" value="Sulfatase_Mod_Factor_Kinase"/>
</dbReference>
<evidence type="ECO:0000259" key="3">
    <source>
        <dbReference type="Pfam" id="PF03781"/>
    </source>
</evidence>
<keyword evidence="2" id="KW-1133">Transmembrane helix</keyword>
<sequence length="395" mass="44587">MATSNGEDQDDQKQWETVLSGEHLPVEHSSAEQEADALRQVLIWRNAKQMNTQHTPEDAAAFYQHLQGIQRQRKRARILRWAKIVISSILVFVIAASVWFYLEGRGTDVTPTVESTGKKITTQAPQQGAIKILPLMPELVSIPAGEFVMGCTAGWDDAVGGCRTNEFPAHTVEVAAFSMGRYEVTMGQFKHFVSETNYQTVAEQNNQGCSVLDPNNPSQWMMVPANNWRNPGFTQTDSHPVVCLSWQDTQYYVSWLTDKTNQQYRLPSESEWEYAARAGRVTAFYWGSKGDRRFANYQGTATHDSWLNTAPVGLHSSNKFGLHDMAGNAWEWTASCWRESYQTPELSNENCTSKLRSRRGGGWDNNPPSIRSAYRSSGNEVERSNLYGFRVVTDH</sequence>
<dbReference type="RefSeq" id="WP_109823635.1">
    <property type="nucleotide sequence ID" value="NZ_QGKL01000032.1"/>
</dbReference>
<name>A0A317CBG7_9GAMM</name>
<comment type="caution">
    <text evidence="4">The sequence shown here is derived from an EMBL/GenBank/DDBJ whole genome shotgun (WGS) entry which is preliminary data.</text>
</comment>
<proteinExistence type="predicted"/>
<gene>
    <name evidence="4" type="ORF">DKT75_11780</name>
</gene>
<evidence type="ECO:0000256" key="1">
    <source>
        <dbReference type="SAM" id="MobiDB-lite"/>
    </source>
</evidence>
<evidence type="ECO:0000313" key="5">
    <source>
        <dbReference type="Proteomes" id="UP000245506"/>
    </source>
</evidence>
<dbReference type="Gene3D" id="3.90.1580.10">
    <property type="entry name" value="paralog of FGE (formylglycine-generating enzyme)"/>
    <property type="match status" value="1"/>
</dbReference>